<feature type="transmembrane region" description="Helical" evidence="5">
    <location>
        <begin position="76"/>
        <end position="94"/>
    </location>
</feature>
<feature type="transmembrane region" description="Helical" evidence="5">
    <location>
        <begin position="374"/>
        <end position="393"/>
    </location>
</feature>
<feature type="transmembrane region" description="Helical" evidence="5">
    <location>
        <begin position="343"/>
        <end position="362"/>
    </location>
</feature>
<dbReference type="RefSeq" id="XP_002116117.1">
    <property type="nucleotide sequence ID" value="XM_002116081.1"/>
</dbReference>
<dbReference type="OMA" id="IFLRLCN"/>
<feature type="domain" description="Major facilitator superfamily (MFS) profile" evidence="6">
    <location>
        <begin position="9"/>
        <end position="463"/>
    </location>
</feature>
<proteinExistence type="predicted"/>
<dbReference type="EMBL" id="DS985253">
    <property type="protein sequence ID" value="EDV21517.1"/>
    <property type="molecule type" value="Genomic_DNA"/>
</dbReference>
<dbReference type="InterPro" id="IPR020846">
    <property type="entry name" value="MFS_dom"/>
</dbReference>
<dbReference type="HOGENOM" id="CLU_557728_0_0_1"/>
<evidence type="ECO:0000313" key="8">
    <source>
        <dbReference type="Proteomes" id="UP000009022"/>
    </source>
</evidence>
<gene>
    <name evidence="7" type="ORF">TRIADDRAFT_60061</name>
</gene>
<dbReference type="GeneID" id="6757245"/>
<dbReference type="AlphaFoldDB" id="B3S768"/>
<dbReference type="CTD" id="6757245"/>
<name>B3S768_TRIAD</name>
<dbReference type="Gene3D" id="1.20.1250.20">
    <property type="entry name" value="MFS general substrate transporter like domains"/>
    <property type="match status" value="1"/>
</dbReference>
<keyword evidence="3 5" id="KW-1133">Transmembrane helix</keyword>
<sequence length="480" mass="53160">MKRWKVISTNVSIGVFFLLGGIEYAVIIPTLFNFVVNRFGGSNWMYGMILSAFSFAQLFSNPLMGYLCDRSKNAKWVVIFGNLFELGGNFLYFAAPSQYWLLGARLLCGFGAGAGSAILAQIARTSTVAERTKVFSLAMMARQCGMLLGPAFNVFLKGLHFKIGPFQVDAFTSPGIFMACLFLLDELMILFLYFDQPPLSKRERDGNQTSESTEKSPIIKSGRMNNYGTGLDEESQHTDPTVGINASCSINASSDDEEIRIKKPKKKGFLVGILREELIVLLTAQFVVFFNQTSFETLVIPLTEELLGWGELANSIMYGVVGLLAIIVFLLITIISKKIEDRWLMVIGIVAQTFSLVWDIGFFGQATRHTPTNLMAFIISTFFIVSGVPFFIVSSSSLFSKLTDEETQGLTQGFRRAIASVATIFGPLYAGGLIHNLYATFGVMAGLVVFLAIILFMSFKTLREPSKQRRKTAELNEDSQ</sequence>
<feature type="transmembrane region" description="Helical" evidence="5">
    <location>
        <begin position="437"/>
        <end position="459"/>
    </location>
</feature>
<feature type="transmembrane region" description="Helical" evidence="5">
    <location>
        <begin position="414"/>
        <end position="431"/>
    </location>
</feature>
<evidence type="ECO:0000256" key="1">
    <source>
        <dbReference type="ARBA" id="ARBA00004141"/>
    </source>
</evidence>
<feature type="transmembrane region" description="Helical" evidence="5">
    <location>
        <begin position="12"/>
        <end position="32"/>
    </location>
</feature>
<dbReference type="PANTHER" id="PTHR23510">
    <property type="entry name" value="INNER MEMBRANE TRANSPORT PROTEIN YAJR"/>
    <property type="match status" value="1"/>
</dbReference>
<feature type="transmembrane region" description="Helical" evidence="5">
    <location>
        <begin position="44"/>
        <end position="64"/>
    </location>
</feature>
<dbReference type="PANTHER" id="PTHR23510:SF16">
    <property type="entry name" value="MAJOR FACILITATOR SUPERFAMILY (MFS) PROFILE DOMAIN-CONTAINING PROTEIN"/>
    <property type="match status" value="1"/>
</dbReference>
<dbReference type="PhylomeDB" id="B3S768"/>
<evidence type="ECO:0000259" key="6">
    <source>
        <dbReference type="PROSITE" id="PS50850"/>
    </source>
</evidence>
<dbReference type="Proteomes" id="UP000009022">
    <property type="component" value="Unassembled WGS sequence"/>
</dbReference>
<reference evidence="7 8" key="1">
    <citation type="journal article" date="2008" name="Nature">
        <title>The Trichoplax genome and the nature of placozoans.</title>
        <authorList>
            <person name="Srivastava M."/>
            <person name="Begovic E."/>
            <person name="Chapman J."/>
            <person name="Putnam N.H."/>
            <person name="Hellsten U."/>
            <person name="Kawashima T."/>
            <person name="Kuo A."/>
            <person name="Mitros T."/>
            <person name="Salamov A."/>
            <person name="Carpenter M.L."/>
            <person name="Signorovitch A.Y."/>
            <person name="Moreno M.A."/>
            <person name="Kamm K."/>
            <person name="Grimwood J."/>
            <person name="Schmutz J."/>
            <person name="Shapiro H."/>
            <person name="Grigoriev I.V."/>
            <person name="Buss L.W."/>
            <person name="Schierwater B."/>
            <person name="Dellaporta S.L."/>
            <person name="Rokhsar D.S."/>
        </authorList>
    </citation>
    <scope>NUCLEOTIDE SEQUENCE [LARGE SCALE GENOMIC DNA]</scope>
    <source>
        <strain evidence="7 8">Grell-BS-1999</strain>
    </source>
</reference>
<evidence type="ECO:0000256" key="4">
    <source>
        <dbReference type="ARBA" id="ARBA00023136"/>
    </source>
</evidence>
<feature type="transmembrane region" description="Helical" evidence="5">
    <location>
        <begin position="176"/>
        <end position="194"/>
    </location>
</feature>
<keyword evidence="8" id="KW-1185">Reference proteome</keyword>
<accession>B3S768</accession>
<dbReference type="OrthoDB" id="370281at2759"/>
<dbReference type="InterPro" id="IPR051068">
    <property type="entry name" value="MFS_Domain-Containing_Protein"/>
</dbReference>
<dbReference type="GO" id="GO:0022857">
    <property type="term" value="F:transmembrane transporter activity"/>
    <property type="evidence" value="ECO:0000318"/>
    <property type="project" value="GO_Central"/>
</dbReference>
<dbReference type="InterPro" id="IPR036259">
    <property type="entry name" value="MFS_trans_sf"/>
</dbReference>
<evidence type="ECO:0000256" key="2">
    <source>
        <dbReference type="ARBA" id="ARBA00022692"/>
    </source>
</evidence>
<keyword evidence="2 5" id="KW-0812">Transmembrane</keyword>
<dbReference type="InParanoid" id="B3S768"/>
<dbReference type="SUPFAM" id="SSF103473">
    <property type="entry name" value="MFS general substrate transporter"/>
    <property type="match status" value="1"/>
</dbReference>
<keyword evidence="4 5" id="KW-0472">Membrane</keyword>
<protein>
    <recommendedName>
        <fullName evidence="6">Major facilitator superfamily (MFS) profile domain-containing protein</fullName>
    </recommendedName>
</protein>
<dbReference type="PROSITE" id="PS50850">
    <property type="entry name" value="MFS"/>
    <property type="match status" value="1"/>
</dbReference>
<feature type="transmembrane region" description="Helical" evidence="5">
    <location>
        <begin position="316"/>
        <end position="336"/>
    </location>
</feature>
<evidence type="ECO:0000256" key="5">
    <source>
        <dbReference type="SAM" id="Phobius"/>
    </source>
</evidence>
<dbReference type="KEGG" id="tad:TRIADDRAFT_60061"/>
<dbReference type="InterPro" id="IPR011701">
    <property type="entry name" value="MFS"/>
</dbReference>
<organism evidence="7 8">
    <name type="scientific">Trichoplax adhaerens</name>
    <name type="common">Trichoplax reptans</name>
    <dbReference type="NCBI Taxonomy" id="10228"/>
    <lineage>
        <taxon>Eukaryota</taxon>
        <taxon>Metazoa</taxon>
        <taxon>Placozoa</taxon>
        <taxon>Uniplacotomia</taxon>
        <taxon>Trichoplacea</taxon>
        <taxon>Trichoplacidae</taxon>
        <taxon>Trichoplax</taxon>
    </lineage>
</organism>
<dbReference type="eggNOG" id="KOG2325">
    <property type="taxonomic scope" value="Eukaryota"/>
</dbReference>
<evidence type="ECO:0000313" key="7">
    <source>
        <dbReference type="EMBL" id="EDV21517.1"/>
    </source>
</evidence>
<dbReference type="GO" id="GO:0016020">
    <property type="term" value="C:membrane"/>
    <property type="evidence" value="ECO:0000318"/>
    <property type="project" value="GO_Central"/>
</dbReference>
<evidence type="ECO:0000256" key="3">
    <source>
        <dbReference type="ARBA" id="ARBA00022989"/>
    </source>
</evidence>
<dbReference type="STRING" id="10228.B3S768"/>
<comment type="subcellular location">
    <subcellularLocation>
        <location evidence="1">Membrane</location>
        <topology evidence="1">Multi-pass membrane protein</topology>
    </subcellularLocation>
</comment>
<feature type="transmembrane region" description="Helical" evidence="5">
    <location>
        <begin position="100"/>
        <end position="122"/>
    </location>
</feature>
<feature type="transmembrane region" description="Helical" evidence="5">
    <location>
        <begin position="269"/>
        <end position="290"/>
    </location>
</feature>
<dbReference type="Pfam" id="PF07690">
    <property type="entry name" value="MFS_1"/>
    <property type="match status" value="1"/>
</dbReference>
<feature type="transmembrane region" description="Helical" evidence="5">
    <location>
        <begin position="134"/>
        <end position="156"/>
    </location>
</feature>